<evidence type="ECO:0000256" key="1">
    <source>
        <dbReference type="SAM" id="MobiDB-lite"/>
    </source>
</evidence>
<protein>
    <submittedName>
        <fullName evidence="2">Uncharacterized protein</fullName>
    </submittedName>
</protein>
<evidence type="ECO:0000313" key="3">
    <source>
        <dbReference type="Proteomes" id="UP001447188"/>
    </source>
</evidence>
<feature type="compositionally biased region" description="Polar residues" evidence="1">
    <location>
        <begin position="175"/>
        <end position="191"/>
    </location>
</feature>
<comment type="caution">
    <text evidence="2">The sequence shown here is derived from an EMBL/GenBank/DDBJ whole genome shotgun (WGS) entry which is preliminary data.</text>
</comment>
<reference evidence="2 3" key="1">
    <citation type="submission" date="2024-02" db="EMBL/GenBank/DDBJ databases">
        <title>Discinaceae phylogenomics.</title>
        <authorList>
            <person name="Dirks A.C."/>
            <person name="James T.Y."/>
        </authorList>
    </citation>
    <scope>NUCLEOTIDE SEQUENCE [LARGE SCALE GENOMIC DNA]</scope>
    <source>
        <strain evidence="2 3">ACD0624</strain>
    </source>
</reference>
<accession>A0ABR3GBQ3</accession>
<proteinExistence type="predicted"/>
<name>A0ABR3GBQ3_9PEZI</name>
<dbReference type="EMBL" id="JBBBZM010000134">
    <property type="protein sequence ID" value="KAL0633190.1"/>
    <property type="molecule type" value="Genomic_DNA"/>
</dbReference>
<organism evidence="2 3">
    <name type="scientific">Discina gigas</name>
    <dbReference type="NCBI Taxonomy" id="1032678"/>
    <lineage>
        <taxon>Eukaryota</taxon>
        <taxon>Fungi</taxon>
        <taxon>Dikarya</taxon>
        <taxon>Ascomycota</taxon>
        <taxon>Pezizomycotina</taxon>
        <taxon>Pezizomycetes</taxon>
        <taxon>Pezizales</taxon>
        <taxon>Discinaceae</taxon>
        <taxon>Discina</taxon>
    </lineage>
</organism>
<evidence type="ECO:0000313" key="2">
    <source>
        <dbReference type="EMBL" id="KAL0633190.1"/>
    </source>
</evidence>
<gene>
    <name evidence="2" type="ORF">Q9L58_007932</name>
</gene>
<feature type="region of interest" description="Disordered" evidence="1">
    <location>
        <begin position="155"/>
        <end position="191"/>
    </location>
</feature>
<keyword evidence="3" id="KW-1185">Reference proteome</keyword>
<feature type="compositionally biased region" description="Basic residues" evidence="1">
    <location>
        <begin position="162"/>
        <end position="171"/>
    </location>
</feature>
<sequence length="586" mass="66466">MAARRQSRVDRSSPDSEYHYWNTNPPSAWNVIGYLESKYAAESLETYNLAIDSYLKELEGIVDGDDEWSAKHKKKARSLLKGYRQKPKVIAEPYTSVGTSDDLLGLSGDFKLLAVLALVPLGHGTWRIRAPSVAQPLPTPSVVINNSSGFAIGSNNSVTVTKPKRKSKKRKLGTDETQTASAQDSCISDQTQSPSSFVKTYAGMGSNSMWKLPSGAFAEQVLYEKFRKASSELLAHSFVIDIHDPTVEVLFEAGDWQAILKKVPAWPENDQSLVESMKRFWKLKTPTELRLVLDTISYLPEGESYDREKHYDRYWVQLVMAMLLPLFEDPDQVLLKDHHEAWYDINVWSVIVDRCLQDIKGMVILRYVLKSYPTFSALTPKFLHSGEPTSMASTLRKNRDRVDKAKRQRIGSRFDGLGQDDSGQFEYVTMEAARTFESETCSKWLHDYQKVGKSLHDMLYRLQWLVNQDETVLEKLQLVGLVSAGLHCQVIRVSYGSGHICLLSHDDRRWVPTKVPDLQLLLQLLLSVWRMKKMARDCKATVDGYFGSSDGEDFDRLMQPPNLSMVSNPKIPMSCDTEDEGKKEGR</sequence>
<dbReference type="Proteomes" id="UP001447188">
    <property type="component" value="Unassembled WGS sequence"/>
</dbReference>